<dbReference type="AlphaFoldDB" id="A0AAV1RU38"/>
<gene>
    <name evidence="2" type="ORF">DCAF_LOCUS14193</name>
</gene>
<organism evidence="2 3">
    <name type="scientific">Dovyalis caffra</name>
    <dbReference type="NCBI Taxonomy" id="77055"/>
    <lineage>
        <taxon>Eukaryota</taxon>
        <taxon>Viridiplantae</taxon>
        <taxon>Streptophyta</taxon>
        <taxon>Embryophyta</taxon>
        <taxon>Tracheophyta</taxon>
        <taxon>Spermatophyta</taxon>
        <taxon>Magnoliopsida</taxon>
        <taxon>eudicotyledons</taxon>
        <taxon>Gunneridae</taxon>
        <taxon>Pentapetalae</taxon>
        <taxon>rosids</taxon>
        <taxon>fabids</taxon>
        <taxon>Malpighiales</taxon>
        <taxon>Salicaceae</taxon>
        <taxon>Flacourtieae</taxon>
        <taxon>Dovyalis</taxon>
    </lineage>
</organism>
<feature type="region of interest" description="Disordered" evidence="1">
    <location>
        <begin position="28"/>
        <end position="70"/>
    </location>
</feature>
<feature type="compositionally biased region" description="Polar residues" evidence="1">
    <location>
        <begin position="61"/>
        <end position="70"/>
    </location>
</feature>
<accession>A0AAV1RU38</accession>
<dbReference type="EMBL" id="CAWUPB010001157">
    <property type="protein sequence ID" value="CAK7339143.1"/>
    <property type="molecule type" value="Genomic_DNA"/>
</dbReference>
<comment type="caution">
    <text evidence="2">The sequence shown here is derived from an EMBL/GenBank/DDBJ whole genome shotgun (WGS) entry which is preliminary data.</text>
</comment>
<feature type="compositionally biased region" description="Basic and acidic residues" evidence="1">
    <location>
        <begin position="28"/>
        <end position="58"/>
    </location>
</feature>
<evidence type="ECO:0008006" key="4">
    <source>
        <dbReference type="Google" id="ProtNLM"/>
    </source>
</evidence>
<sequence>MKLQRSKTETNPIISFLQIDVAKKNPELENETGKLEHMKATERINKNPKDRNKTDPGKAKTSLQNINKES</sequence>
<protein>
    <recommendedName>
        <fullName evidence="4">Thymosin beta</fullName>
    </recommendedName>
</protein>
<evidence type="ECO:0000313" key="2">
    <source>
        <dbReference type="EMBL" id="CAK7339143.1"/>
    </source>
</evidence>
<evidence type="ECO:0000313" key="3">
    <source>
        <dbReference type="Proteomes" id="UP001314170"/>
    </source>
</evidence>
<name>A0AAV1RU38_9ROSI</name>
<evidence type="ECO:0000256" key="1">
    <source>
        <dbReference type="SAM" id="MobiDB-lite"/>
    </source>
</evidence>
<dbReference type="Proteomes" id="UP001314170">
    <property type="component" value="Unassembled WGS sequence"/>
</dbReference>
<keyword evidence="3" id="KW-1185">Reference proteome</keyword>
<reference evidence="2 3" key="1">
    <citation type="submission" date="2024-01" db="EMBL/GenBank/DDBJ databases">
        <authorList>
            <person name="Waweru B."/>
        </authorList>
    </citation>
    <scope>NUCLEOTIDE SEQUENCE [LARGE SCALE GENOMIC DNA]</scope>
</reference>
<proteinExistence type="predicted"/>